<accession>A0A8H7TND5</accession>
<dbReference type="AlphaFoldDB" id="A0A8H7TND5"/>
<gene>
    <name evidence="1" type="ORF">IM811_015101</name>
</gene>
<sequence>MTQEQALHVNSTFETIVSQMLDRPHSPLSQLNYVSERSRAKFWLLIVIPKKTYRNVYTRRFQSKEICAPKLKQYALGTEVSLTMSSCPWLTGWPVAWRHQAWDLRSLSPYASTSPDGPS</sequence>
<dbReference type="Proteomes" id="UP000616885">
    <property type="component" value="Unassembled WGS sequence"/>
</dbReference>
<evidence type="ECO:0000313" key="1">
    <source>
        <dbReference type="EMBL" id="KAF9750881.1"/>
    </source>
</evidence>
<dbReference type="EMBL" id="JADCTT010000006">
    <property type="protein sequence ID" value="KAF9750881.1"/>
    <property type="molecule type" value="Genomic_DNA"/>
</dbReference>
<organism evidence="1 2">
    <name type="scientific">Bionectria ochroleuca</name>
    <name type="common">Gliocladium roseum</name>
    <dbReference type="NCBI Taxonomy" id="29856"/>
    <lineage>
        <taxon>Eukaryota</taxon>
        <taxon>Fungi</taxon>
        <taxon>Dikarya</taxon>
        <taxon>Ascomycota</taxon>
        <taxon>Pezizomycotina</taxon>
        <taxon>Sordariomycetes</taxon>
        <taxon>Hypocreomycetidae</taxon>
        <taxon>Hypocreales</taxon>
        <taxon>Bionectriaceae</taxon>
        <taxon>Clonostachys</taxon>
    </lineage>
</organism>
<evidence type="ECO:0000313" key="2">
    <source>
        <dbReference type="Proteomes" id="UP000616885"/>
    </source>
</evidence>
<proteinExistence type="predicted"/>
<name>A0A8H7TND5_BIOOC</name>
<comment type="caution">
    <text evidence="1">The sequence shown here is derived from an EMBL/GenBank/DDBJ whole genome shotgun (WGS) entry which is preliminary data.</text>
</comment>
<reference evidence="1" key="1">
    <citation type="submission" date="2020-10" db="EMBL/GenBank/DDBJ databases">
        <title>High-Quality Genome Resource of Clonostachys rosea strain S41 by Oxford Nanopore Long-Read Sequencing.</title>
        <authorList>
            <person name="Wang H."/>
        </authorList>
    </citation>
    <scope>NUCLEOTIDE SEQUENCE</scope>
    <source>
        <strain evidence="1">S41</strain>
    </source>
</reference>
<protein>
    <submittedName>
        <fullName evidence="1">Uncharacterized protein</fullName>
    </submittedName>
</protein>